<sequence>MPHKTTQSDMVYRSCCCEDAGDPEQSHTLDKGSVWQRRRGVFCLSVVAACLNGIAVGNLAGWAQAAIPQLLAGAPGRPALSPSETNWVACIFFLGMLGGGFTSFGIGSLFGKRKLFLFASVPLVLGWSVIAVAVNFWELVFGRIILGVGGGMICHQTEMYLSEISPSRLRSTMSVVFCVCVHTGVLLSFAVGPLLSISTATAIYLSFVLLLAASYLLVAPETPFWLARQGRLDEAYVSLKKLRGGADVHDEFEGIVEFVEKSLVSSKADGLWRNFARVISGAANRRAIMLVVLLTTVQQFSGMAALHSYAQLIFERSVSSSLVPGRYVSLMLGLLELVCTLGSGLVMERINRRVLVAGSSSVCAGCMALLGLYFRAEKMGDGDGLNGVLPLVCLLVFAVAYGLGLATLATVVAAECLSIDARSLGAAAQNTTVCFSIFTVTRLWQVISDGWGLEYSFWMAALITGAHTLVLLLILPETRGRSLVEIQVLLRNSSKKPSDAPTTELGSITIAPAHAARTAENLQLESEDGRLVS</sequence>
<evidence type="ECO:0000313" key="2">
    <source>
        <dbReference type="Proteomes" id="UP001239111"/>
    </source>
</evidence>
<dbReference type="Proteomes" id="UP001239111">
    <property type="component" value="Chromosome 1"/>
</dbReference>
<keyword evidence="2" id="KW-1185">Reference proteome</keyword>
<organism evidence="1 2">
    <name type="scientific">Eretmocerus hayati</name>
    <dbReference type="NCBI Taxonomy" id="131215"/>
    <lineage>
        <taxon>Eukaryota</taxon>
        <taxon>Metazoa</taxon>
        <taxon>Ecdysozoa</taxon>
        <taxon>Arthropoda</taxon>
        <taxon>Hexapoda</taxon>
        <taxon>Insecta</taxon>
        <taxon>Pterygota</taxon>
        <taxon>Neoptera</taxon>
        <taxon>Endopterygota</taxon>
        <taxon>Hymenoptera</taxon>
        <taxon>Apocrita</taxon>
        <taxon>Proctotrupomorpha</taxon>
        <taxon>Chalcidoidea</taxon>
        <taxon>Aphelinidae</taxon>
        <taxon>Aphelininae</taxon>
        <taxon>Eretmocerus</taxon>
    </lineage>
</organism>
<comment type="caution">
    <text evidence="1">The sequence shown here is derived from an EMBL/GenBank/DDBJ whole genome shotgun (WGS) entry which is preliminary data.</text>
</comment>
<evidence type="ECO:0000313" key="1">
    <source>
        <dbReference type="EMBL" id="KAJ8681653.1"/>
    </source>
</evidence>
<gene>
    <name evidence="1" type="ORF">QAD02_017445</name>
</gene>
<proteinExistence type="predicted"/>
<dbReference type="EMBL" id="CM056741">
    <property type="protein sequence ID" value="KAJ8681653.1"/>
    <property type="molecule type" value="Genomic_DNA"/>
</dbReference>
<reference evidence="1" key="1">
    <citation type="submission" date="2023-04" db="EMBL/GenBank/DDBJ databases">
        <title>A chromosome-level genome assembly of the parasitoid wasp Eretmocerus hayati.</title>
        <authorList>
            <person name="Zhong Y."/>
            <person name="Liu S."/>
            <person name="Liu Y."/>
        </authorList>
    </citation>
    <scope>NUCLEOTIDE SEQUENCE</scope>
    <source>
        <strain evidence="1">ZJU_SS_LIU_2023</strain>
    </source>
</reference>
<name>A0ACC2PDW7_9HYME</name>
<accession>A0ACC2PDW7</accession>
<protein>
    <submittedName>
        <fullName evidence="1">Uncharacterized protein</fullName>
    </submittedName>
</protein>